<evidence type="ECO:0000313" key="17">
    <source>
        <dbReference type="EMBL" id="KRX00496.1"/>
    </source>
</evidence>
<dbReference type="InterPro" id="IPR003663">
    <property type="entry name" value="Sugar/inositol_transpt"/>
</dbReference>
<reference evidence="17 18" key="1">
    <citation type="journal article" date="2015" name="Sci. Rep.">
        <title>Genome of the facultative scuticociliatosis pathogen Pseudocohnilembus persalinus provides insight into its virulence through horizontal gene transfer.</title>
        <authorList>
            <person name="Xiong J."/>
            <person name="Wang G."/>
            <person name="Cheng J."/>
            <person name="Tian M."/>
            <person name="Pan X."/>
            <person name="Warren A."/>
            <person name="Jiang C."/>
            <person name="Yuan D."/>
            <person name="Miao W."/>
        </authorList>
    </citation>
    <scope>NUCLEOTIDE SEQUENCE [LARGE SCALE GENOMIC DNA]</scope>
    <source>
        <strain evidence="17">36N120E</strain>
    </source>
</reference>
<feature type="compositionally biased region" description="Basic and acidic residues" evidence="14">
    <location>
        <begin position="556"/>
        <end position="569"/>
    </location>
</feature>
<feature type="transmembrane region" description="Helical" evidence="15">
    <location>
        <begin position="192"/>
        <end position="215"/>
    </location>
</feature>
<dbReference type="GO" id="GO:0016020">
    <property type="term" value="C:membrane"/>
    <property type="evidence" value="ECO:0007669"/>
    <property type="project" value="UniProtKB-SubCell"/>
</dbReference>
<dbReference type="InterPro" id="IPR036259">
    <property type="entry name" value="MFS_trans_sf"/>
</dbReference>
<evidence type="ECO:0000313" key="18">
    <source>
        <dbReference type="Proteomes" id="UP000054937"/>
    </source>
</evidence>
<evidence type="ECO:0000256" key="2">
    <source>
        <dbReference type="ARBA" id="ARBA00010992"/>
    </source>
</evidence>
<evidence type="ECO:0000256" key="8">
    <source>
        <dbReference type="ARBA" id="ARBA00044648"/>
    </source>
</evidence>
<feature type="transmembrane region" description="Helical" evidence="15">
    <location>
        <begin position="92"/>
        <end position="111"/>
    </location>
</feature>
<protein>
    <recommendedName>
        <fullName evidence="13">Hexose transporter 1</fullName>
    </recommendedName>
</protein>
<evidence type="ECO:0000256" key="11">
    <source>
        <dbReference type="ARBA" id="ARBA00044668"/>
    </source>
</evidence>
<evidence type="ECO:0000256" key="13">
    <source>
        <dbReference type="ARBA" id="ARBA00044780"/>
    </source>
</evidence>
<comment type="subunit">
    <text evidence="3">Homodimer.</text>
</comment>
<keyword evidence="6 15" id="KW-0472">Membrane</keyword>
<keyword evidence="4 15" id="KW-0812">Transmembrane</keyword>
<dbReference type="PANTHER" id="PTHR48022:SF2">
    <property type="entry name" value="PLASTIDIC GLUCOSE TRANSPORTER 4"/>
    <property type="match status" value="1"/>
</dbReference>
<feature type="transmembrane region" description="Helical" evidence="15">
    <location>
        <begin position="65"/>
        <end position="85"/>
    </location>
</feature>
<feature type="domain" description="Major facilitator superfamily (MFS) profile" evidence="16">
    <location>
        <begin position="22"/>
        <end position="466"/>
    </location>
</feature>
<evidence type="ECO:0000256" key="4">
    <source>
        <dbReference type="ARBA" id="ARBA00022692"/>
    </source>
</evidence>
<keyword evidence="18" id="KW-1185">Reference proteome</keyword>
<feature type="compositionally biased region" description="Polar residues" evidence="14">
    <location>
        <begin position="503"/>
        <end position="542"/>
    </location>
</feature>
<dbReference type="OMA" id="PADHIYM"/>
<organism evidence="17 18">
    <name type="scientific">Pseudocohnilembus persalinus</name>
    <name type="common">Ciliate</name>
    <dbReference type="NCBI Taxonomy" id="266149"/>
    <lineage>
        <taxon>Eukaryota</taxon>
        <taxon>Sar</taxon>
        <taxon>Alveolata</taxon>
        <taxon>Ciliophora</taxon>
        <taxon>Intramacronucleata</taxon>
        <taxon>Oligohymenophorea</taxon>
        <taxon>Scuticociliatia</taxon>
        <taxon>Philasterida</taxon>
        <taxon>Pseudocohnilembidae</taxon>
        <taxon>Pseudocohnilembus</taxon>
    </lineage>
</organism>
<feature type="transmembrane region" description="Helical" evidence="15">
    <location>
        <begin position="438"/>
        <end position="462"/>
    </location>
</feature>
<feature type="transmembrane region" description="Helical" evidence="15">
    <location>
        <begin position="344"/>
        <end position="366"/>
    </location>
</feature>
<evidence type="ECO:0000256" key="14">
    <source>
        <dbReference type="SAM" id="MobiDB-lite"/>
    </source>
</evidence>
<dbReference type="InterPro" id="IPR020846">
    <property type="entry name" value="MFS_dom"/>
</dbReference>
<dbReference type="PROSITE" id="PS50850">
    <property type="entry name" value="MFS"/>
    <property type="match status" value="1"/>
</dbReference>
<evidence type="ECO:0000256" key="1">
    <source>
        <dbReference type="ARBA" id="ARBA00004141"/>
    </source>
</evidence>
<comment type="catalytic activity">
    <reaction evidence="10">
        <text>D-mannose(out) = D-mannose(in)</text>
        <dbReference type="Rhea" id="RHEA:78391"/>
        <dbReference type="ChEBI" id="CHEBI:4208"/>
    </reaction>
    <physiologicalReaction direction="left-to-right" evidence="10">
        <dbReference type="Rhea" id="RHEA:78392"/>
    </physiologicalReaction>
</comment>
<dbReference type="Gene3D" id="1.20.1250.20">
    <property type="entry name" value="MFS general substrate transporter like domains"/>
    <property type="match status" value="1"/>
</dbReference>
<dbReference type="Pfam" id="PF00083">
    <property type="entry name" value="Sugar_tr"/>
    <property type="match status" value="1"/>
</dbReference>
<feature type="transmembrane region" description="Helical" evidence="15">
    <location>
        <begin position="20"/>
        <end position="38"/>
    </location>
</feature>
<evidence type="ECO:0000256" key="6">
    <source>
        <dbReference type="ARBA" id="ARBA00023136"/>
    </source>
</evidence>
<dbReference type="InParanoid" id="A0A0V0QEE6"/>
<comment type="catalytic activity">
    <reaction evidence="7">
        <text>D-galactose(in) = D-galactose(out)</text>
        <dbReference type="Rhea" id="RHEA:34915"/>
        <dbReference type="ChEBI" id="CHEBI:4139"/>
    </reaction>
    <physiologicalReaction direction="right-to-left" evidence="7">
        <dbReference type="Rhea" id="RHEA:34917"/>
    </physiologicalReaction>
</comment>
<sequence>MHLEKQPQLPQKHKSTAKIIVKALVASLGAFYLGYALGELNMAQGKLNYAYDIENSDNLDIWKGMLTSSMPLGASIGCFIGGIIATKFGRRSLFITIDIIAILIGFIFLIANLPAGIIARFMMGVIAGINTTIVPLYVREITPISISGITGCFYQGQVAIGILTSYLLGLVFPVSNDEDKLEEELQSQSNFYWRFVLFFPSFIMAIRLFFFVFIYRNDTPQFQLQQKQLENAKKQIQQIYKPEFVEQIYKQIQDDVEAQQNTVDTWKKVFSKQYSSRITLGVVLHFFYQFAGINAIIFYSSQIFDDSTGDKVFSNYMTVVSGAILVVFAFLSAFVSKNYGNKSILVLGNLGLFICLLAVGICSTITRNYDDISTAWTIIIIGIVFIYEIIFSLSIGTITWSYNAEIQSSDKGLGLASMINQFTSFIIGLVFPTLQNSIGIYSLLFIFAFFCLASFIYCILFVKETRGLTQRQIIDLFTNKEEKEQLNELQMPQRQEIPAPSSHDFNNQNNNDKVKQIQQPKQENSPQSAQNKQPTSNKTLATEQEILPMIKNNSDQNEKNNSDYKEKNN</sequence>
<evidence type="ECO:0000259" key="16">
    <source>
        <dbReference type="PROSITE" id="PS50850"/>
    </source>
</evidence>
<comment type="similarity">
    <text evidence="2">Belongs to the major facilitator superfamily. Sugar transporter (TC 2.A.1.1) family.</text>
</comment>
<dbReference type="InterPro" id="IPR050360">
    <property type="entry name" value="MFS_Sugar_Transporters"/>
</dbReference>
<dbReference type="GO" id="GO:0005351">
    <property type="term" value="F:carbohydrate:proton symporter activity"/>
    <property type="evidence" value="ECO:0007669"/>
    <property type="project" value="TreeGrafter"/>
</dbReference>
<dbReference type="PRINTS" id="PR00171">
    <property type="entry name" value="SUGRTRNSPORT"/>
</dbReference>
<dbReference type="EMBL" id="LDAU01000188">
    <property type="protein sequence ID" value="KRX00496.1"/>
    <property type="molecule type" value="Genomic_DNA"/>
</dbReference>
<evidence type="ECO:0000256" key="9">
    <source>
        <dbReference type="ARBA" id="ARBA00044656"/>
    </source>
</evidence>
<dbReference type="AlphaFoldDB" id="A0A0V0QEE6"/>
<dbReference type="Proteomes" id="UP000054937">
    <property type="component" value="Unassembled WGS sequence"/>
</dbReference>
<dbReference type="OrthoDB" id="6612291at2759"/>
<feature type="transmembrane region" description="Helical" evidence="15">
    <location>
        <begin position="150"/>
        <end position="172"/>
    </location>
</feature>
<comment type="catalytic activity">
    <reaction evidence="9">
        <text>D-xylose(out) = D-xylose(in)</text>
        <dbReference type="Rhea" id="RHEA:78427"/>
        <dbReference type="ChEBI" id="CHEBI:53455"/>
    </reaction>
    <physiologicalReaction direction="left-to-right" evidence="9">
        <dbReference type="Rhea" id="RHEA:78428"/>
    </physiologicalReaction>
</comment>
<feature type="transmembrane region" description="Helical" evidence="15">
    <location>
        <begin position="278"/>
        <end position="301"/>
    </location>
</feature>
<comment type="catalytic activity">
    <reaction evidence="11">
        <text>D-glucosamine(out) = D-glucosamine(in)</text>
        <dbReference type="Rhea" id="RHEA:78423"/>
        <dbReference type="ChEBI" id="CHEBI:58723"/>
    </reaction>
    <physiologicalReaction direction="left-to-right" evidence="11">
        <dbReference type="Rhea" id="RHEA:78424"/>
    </physiologicalReaction>
</comment>
<comment type="subcellular location">
    <subcellularLocation>
        <location evidence="1">Membrane</location>
        <topology evidence="1">Multi-pass membrane protein</topology>
    </subcellularLocation>
</comment>
<dbReference type="InterPro" id="IPR005828">
    <property type="entry name" value="MFS_sugar_transport-like"/>
</dbReference>
<evidence type="ECO:0000256" key="3">
    <source>
        <dbReference type="ARBA" id="ARBA00011738"/>
    </source>
</evidence>
<comment type="catalytic activity">
    <reaction evidence="8">
        <text>D-glucose(out) = D-glucose(in)</text>
        <dbReference type="Rhea" id="RHEA:60376"/>
        <dbReference type="ChEBI" id="CHEBI:4167"/>
    </reaction>
    <physiologicalReaction direction="left-to-right" evidence="8">
        <dbReference type="Rhea" id="RHEA:60377"/>
    </physiologicalReaction>
</comment>
<feature type="transmembrane region" description="Helical" evidence="15">
    <location>
        <begin position="412"/>
        <end position="432"/>
    </location>
</feature>
<feature type="transmembrane region" description="Helical" evidence="15">
    <location>
        <begin position="378"/>
        <end position="400"/>
    </location>
</feature>
<keyword evidence="5 15" id="KW-1133">Transmembrane helix</keyword>
<evidence type="ECO:0000256" key="5">
    <source>
        <dbReference type="ARBA" id="ARBA00022989"/>
    </source>
</evidence>
<dbReference type="SUPFAM" id="SSF103473">
    <property type="entry name" value="MFS general substrate transporter"/>
    <property type="match status" value="1"/>
</dbReference>
<gene>
    <name evidence="17" type="ORF">PPERSA_08889</name>
</gene>
<feature type="region of interest" description="Disordered" evidence="14">
    <location>
        <begin position="497"/>
        <end position="569"/>
    </location>
</feature>
<evidence type="ECO:0000256" key="15">
    <source>
        <dbReference type="SAM" id="Phobius"/>
    </source>
</evidence>
<evidence type="ECO:0000256" key="7">
    <source>
        <dbReference type="ARBA" id="ARBA00044637"/>
    </source>
</evidence>
<proteinExistence type="inferred from homology"/>
<evidence type="ECO:0000256" key="10">
    <source>
        <dbReference type="ARBA" id="ARBA00044662"/>
    </source>
</evidence>
<comment type="caution">
    <text evidence="17">The sequence shown here is derived from an EMBL/GenBank/DDBJ whole genome shotgun (WGS) entry which is preliminary data.</text>
</comment>
<name>A0A0V0QEE6_PSEPJ</name>
<accession>A0A0V0QEE6</accession>
<comment type="catalytic activity">
    <reaction evidence="12">
        <text>D-fructose(out) = D-fructose(in)</text>
        <dbReference type="Rhea" id="RHEA:60372"/>
        <dbReference type="ChEBI" id="CHEBI:37721"/>
    </reaction>
    <physiologicalReaction direction="left-to-right" evidence="12">
        <dbReference type="Rhea" id="RHEA:60373"/>
    </physiologicalReaction>
</comment>
<feature type="transmembrane region" description="Helical" evidence="15">
    <location>
        <begin position="117"/>
        <end position="138"/>
    </location>
</feature>
<evidence type="ECO:0000256" key="12">
    <source>
        <dbReference type="ARBA" id="ARBA00044710"/>
    </source>
</evidence>
<feature type="transmembrane region" description="Helical" evidence="15">
    <location>
        <begin position="313"/>
        <end position="335"/>
    </location>
</feature>
<dbReference type="PANTHER" id="PTHR48022">
    <property type="entry name" value="PLASTIDIC GLUCOSE TRANSPORTER 4"/>
    <property type="match status" value="1"/>
</dbReference>